<feature type="domain" description="DUF4145" evidence="1">
    <location>
        <begin position="121"/>
        <end position="196"/>
    </location>
</feature>
<dbReference type="Proteomes" id="UP000196816">
    <property type="component" value="Chromosome"/>
</dbReference>
<dbReference type="RefSeq" id="WP_157666406.1">
    <property type="nucleotide sequence ID" value="NZ_CP021922.1"/>
</dbReference>
<evidence type="ECO:0000313" key="2">
    <source>
        <dbReference type="EMBL" id="ASC05223.1"/>
    </source>
</evidence>
<dbReference type="InterPro" id="IPR025285">
    <property type="entry name" value="DUF4145"/>
</dbReference>
<evidence type="ECO:0000259" key="1">
    <source>
        <dbReference type="Pfam" id="PF13643"/>
    </source>
</evidence>
<dbReference type="Pfam" id="PF13643">
    <property type="entry name" value="DUF4145"/>
    <property type="match status" value="1"/>
</dbReference>
<dbReference type="AlphaFoldDB" id="A0AAC9SQ50"/>
<name>A0AAC9SQ50_ACEPA</name>
<dbReference type="EMBL" id="CP021922">
    <property type="protein sequence ID" value="ASC05223.1"/>
    <property type="molecule type" value="Genomic_DNA"/>
</dbReference>
<organism evidence="2 3">
    <name type="scientific">Acetobacter pasteurianus subsp. pasteurianus</name>
    <dbReference type="NCBI Taxonomy" id="481145"/>
    <lineage>
        <taxon>Bacteria</taxon>
        <taxon>Pseudomonadati</taxon>
        <taxon>Pseudomonadota</taxon>
        <taxon>Alphaproteobacteria</taxon>
        <taxon>Acetobacterales</taxon>
        <taxon>Acetobacteraceae</taxon>
        <taxon>Acetobacter</taxon>
    </lineage>
</organism>
<reference evidence="2 3" key="1">
    <citation type="submission" date="2017-06" db="EMBL/GenBank/DDBJ databases">
        <title>Genome sequence of Acetobacter pasteurianus subsp. pasteurianus strain SRCM101468.</title>
        <authorList>
            <person name="Cho S.H."/>
        </authorList>
    </citation>
    <scope>NUCLEOTIDE SEQUENCE [LARGE SCALE GENOMIC DNA]</scope>
    <source>
        <strain evidence="2 3">SRCM101468</strain>
    </source>
</reference>
<sequence length="224" mass="24557">MATIALDCPRCTQKNITMDISGYTDVNGGRSYNIACFCRGCSLPVGMKITDAPTKCLSRGTRLVTLPLHSALNQGGDITSRVEISDISPPPPKPTIPLFLPDNVERAFIEGERSRISGNVCAAGMTYRRSLELATKDKARDIPGASGKSLAVRIRILAENQLLTPDIRDWADHIRIIGNESAHDEDEPSPQEIADLGNLTRMMLVYLYELSGQVQRMKGEEAKE</sequence>
<gene>
    <name evidence="2" type="ORF">S101468_00956</name>
</gene>
<evidence type="ECO:0000313" key="3">
    <source>
        <dbReference type="Proteomes" id="UP000196816"/>
    </source>
</evidence>
<protein>
    <recommendedName>
        <fullName evidence="1">DUF4145 domain-containing protein</fullName>
    </recommendedName>
</protein>
<accession>A0AAC9SQ50</accession>
<proteinExistence type="predicted"/>